<evidence type="ECO:0000256" key="2">
    <source>
        <dbReference type="SAM" id="Phobius"/>
    </source>
</evidence>
<dbReference type="AlphaFoldDB" id="A0A850H5M8"/>
<gene>
    <name evidence="4" type="ORF">HUV48_10685</name>
</gene>
<proteinExistence type="predicted"/>
<feature type="domain" description="SPOR" evidence="3">
    <location>
        <begin position="170"/>
        <end position="251"/>
    </location>
</feature>
<keyword evidence="2" id="KW-0812">Transmembrane</keyword>
<dbReference type="Pfam" id="PF05036">
    <property type="entry name" value="SPOR"/>
    <property type="match status" value="1"/>
</dbReference>
<dbReference type="EMBL" id="JABWGV010000003">
    <property type="protein sequence ID" value="NVD45472.1"/>
    <property type="molecule type" value="Genomic_DNA"/>
</dbReference>
<dbReference type="InterPro" id="IPR007730">
    <property type="entry name" value="SPOR-like_dom"/>
</dbReference>
<dbReference type="RefSeq" id="WP_176267741.1">
    <property type="nucleotide sequence ID" value="NZ_JABWGV010000003.1"/>
</dbReference>
<feature type="compositionally biased region" description="Basic and acidic residues" evidence="1">
    <location>
        <begin position="100"/>
        <end position="115"/>
    </location>
</feature>
<keyword evidence="2" id="KW-0472">Membrane</keyword>
<reference evidence="4 5" key="1">
    <citation type="submission" date="2020-06" db="EMBL/GenBank/DDBJ databases">
        <title>Altererythrobacter sp. HHU K3-1.</title>
        <authorList>
            <person name="Zhang D."/>
            <person name="Xue H."/>
        </authorList>
    </citation>
    <scope>NUCLEOTIDE SEQUENCE [LARGE SCALE GENOMIC DNA]</scope>
    <source>
        <strain evidence="4 5">HHU K3-1</strain>
    </source>
</reference>
<evidence type="ECO:0000259" key="3">
    <source>
        <dbReference type="PROSITE" id="PS51724"/>
    </source>
</evidence>
<comment type="caution">
    <text evidence="4">The sequence shown here is derived from an EMBL/GenBank/DDBJ whole genome shotgun (WGS) entry which is preliminary data.</text>
</comment>
<feature type="region of interest" description="Disordered" evidence="1">
    <location>
        <begin position="85"/>
        <end position="157"/>
    </location>
</feature>
<feature type="region of interest" description="Disordered" evidence="1">
    <location>
        <begin position="1"/>
        <end position="50"/>
    </location>
</feature>
<accession>A0A850H5M8</accession>
<protein>
    <submittedName>
        <fullName evidence="4">SPOR domain-containing protein</fullName>
    </submittedName>
</protein>
<keyword evidence="5" id="KW-1185">Reference proteome</keyword>
<feature type="transmembrane region" description="Helical" evidence="2">
    <location>
        <begin position="58"/>
        <end position="79"/>
    </location>
</feature>
<organism evidence="4 5">
    <name type="scientific">Qipengyuania atrilutea</name>
    <dbReference type="NCBI Taxonomy" id="2744473"/>
    <lineage>
        <taxon>Bacteria</taxon>
        <taxon>Pseudomonadati</taxon>
        <taxon>Pseudomonadota</taxon>
        <taxon>Alphaproteobacteria</taxon>
        <taxon>Sphingomonadales</taxon>
        <taxon>Erythrobacteraceae</taxon>
        <taxon>Qipengyuania</taxon>
    </lineage>
</organism>
<dbReference type="InterPro" id="IPR036680">
    <property type="entry name" value="SPOR-like_sf"/>
</dbReference>
<dbReference type="GO" id="GO:0042834">
    <property type="term" value="F:peptidoglycan binding"/>
    <property type="evidence" value="ECO:0007669"/>
    <property type="project" value="InterPro"/>
</dbReference>
<feature type="compositionally biased region" description="Basic and acidic residues" evidence="1">
    <location>
        <begin position="127"/>
        <end position="136"/>
    </location>
</feature>
<dbReference type="Gene3D" id="3.30.70.1070">
    <property type="entry name" value="Sporulation related repeat"/>
    <property type="match status" value="1"/>
</dbReference>
<evidence type="ECO:0000256" key="1">
    <source>
        <dbReference type="SAM" id="MobiDB-lite"/>
    </source>
</evidence>
<sequence>MGHDEREGAGTWEDTAGSAAWSDEDNEELTFAQDEERLPWLESGDEDETASGIDAGRVAMIALMALAALAVIVGGVWWITNRTVTGGEAPQGSIIAAPEEPYKSRPDNPGGKEFEGTGDTSFAVGEGETREGRLAETSEPETPAASPTPRETEAAPSIAAVSSDDAEEVAQANEGVGVQVGAYSNTSDAEAGWRTLTRQTEVLNGVRHRVVRGRADIGIVYRLQAIASDRAAADRLCADLRADGLACQVKP</sequence>
<keyword evidence="2" id="KW-1133">Transmembrane helix</keyword>
<evidence type="ECO:0000313" key="4">
    <source>
        <dbReference type="EMBL" id="NVD45472.1"/>
    </source>
</evidence>
<evidence type="ECO:0000313" key="5">
    <source>
        <dbReference type="Proteomes" id="UP000561438"/>
    </source>
</evidence>
<name>A0A850H5M8_9SPHN</name>
<dbReference type="Proteomes" id="UP000561438">
    <property type="component" value="Unassembled WGS sequence"/>
</dbReference>
<dbReference type="PROSITE" id="PS51724">
    <property type="entry name" value="SPOR"/>
    <property type="match status" value="1"/>
</dbReference>